<evidence type="ECO:0000313" key="2">
    <source>
        <dbReference type="EMBL" id="NML94198.1"/>
    </source>
</evidence>
<keyword evidence="3" id="KW-1185">Reference proteome</keyword>
<dbReference type="RefSeq" id="WP_169493460.1">
    <property type="nucleotide sequence ID" value="NZ_JABBGM010000004.1"/>
</dbReference>
<evidence type="ECO:0000256" key="1">
    <source>
        <dbReference type="SAM" id="Phobius"/>
    </source>
</evidence>
<keyword evidence="1" id="KW-0812">Transmembrane</keyword>
<keyword evidence="1" id="KW-1133">Transmembrane helix</keyword>
<sequence length="62" mass="6905">MKLLFRIVGMAALMIGLLWIGQGTGLVTWPASFMVAQKQWALWGLLLAVLGVVLLLRVARRR</sequence>
<feature type="transmembrane region" description="Helical" evidence="1">
    <location>
        <begin position="7"/>
        <end position="28"/>
    </location>
</feature>
<proteinExistence type="predicted"/>
<gene>
    <name evidence="2" type="ORF">HHL27_11035</name>
</gene>
<dbReference type="Proteomes" id="UP000583556">
    <property type="component" value="Unassembled WGS sequence"/>
</dbReference>
<organism evidence="2 3">
    <name type="scientific">Novosphingobium olei</name>
    <dbReference type="NCBI Taxonomy" id="2728851"/>
    <lineage>
        <taxon>Bacteria</taxon>
        <taxon>Pseudomonadati</taxon>
        <taxon>Pseudomonadota</taxon>
        <taxon>Alphaproteobacteria</taxon>
        <taxon>Sphingomonadales</taxon>
        <taxon>Sphingomonadaceae</taxon>
        <taxon>Novosphingobium</taxon>
    </lineage>
</organism>
<dbReference type="AlphaFoldDB" id="A0A7Y0BPW5"/>
<reference evidence="2 3" key="1">
    <citation type="submission" date="2020-04" db="EMBL/GenBank/DDBJ databases">
        <title>Novosphingobium sp. TW-4 isolated from soil.</title>
        <authorList>
            <person name="Dahal R.H."/>
            <person name="Chaudhary D.K."/>
        </authorList>
    </citation>
    <scope>NUCLEOTIDE SEQUENCE [LARGE SCALE GENOMIC DNA]</scope>
    <source>
        <strain evidence="2 3">TW-4</strain>
    </source>
</reference>
<keyword evidence="1" id="KW-0472">Membrane</keyword>
<accession>A0A7Y0BPW5</accession>
<protein>
    <submittedName>
        <fullName evidence="2">Uncharacterized protein</fullName>
    </submittedName>
</protein>
<evidence type="ECO:0000313" key="3">
    <source>
        <dbReference type="Proteomes" id="UP000583556"/>
    </source>
</evidence>
<comment type="caution">
    <text evidence="2">The sequence shown here is derived from an EMBL/GenBank/DDBJ whole genome shotgun (WGS) entry which is preliminary data.</text>
</comment>
<dbReference type="EMBL" id="JABBGM010000004">
    <property type="protein sequence ID" value="NML94198.1"/>
    <property type="molecule type" value="Genomic_DNA"/>
</dbReference>
<feature type="transmembrane region" description="Helical" evidence="1">
    <location>
        <begin position="40"/>
        <end position="59"/>
    </location>
</feature>
<name>A0A7Y0BPW5_9SPHN</name>